<dbReference type="PANTHER" id="PTHR37984">
    <property type="entry name" value="PROTEIN CBG26694"/>
    <property type="match status" value="1"/>
</dbReference>
<evidence type="ECO:0000259" key="11">
    <source>
        <dbReference type="PROSITE" id="PS50994"/>
    </source>
</evidence>
<dbReference type="SUPFAM" id="SSF56672">
    <property type="entry name" value="DNA/RNA polymerases"/>
    <property type="match status" value="1"/>
</dbReference>
<dbReference type="InterPro" id="IPR001584">
    <property type="entry name" value="Integrase_cat-core"/>
</dbReference>
<comment type="caution">
    <text evidence="12">The sequence shown here is derived from an EMBL/GenBank/DDBJ whole genome shotgun (WGS) entry which is preliminary data.</text>
</comment>
<dbReference type="AlphaFoldDB" id="A0AAW0NZD6"/>
<dbReference type="Gene3D" id="3.10.10.10">
    <property type="entry name" value="HIV Type 1 Reverse Transcriptase, subunit A, domain 1"/>
    <property type="match status" value="1"/>
</dbReference>
<evidence type="ECO:0000256" key="2">
    <source>
        <dbReference type="ARBA" id="ARBA00012180"/>
    </source>
</evidence>
<dbReference type="InterPro" id="IPR000477">
    <property type="entry name" value="RT_dom"/>
</dbReference>
<dbReference type="GO" id="GO:0003676">
    <property type="term" value="F:nucleic acid binding"/>
    <property type="evidence" value="ECO:0007669"/>
    <property type="project" value="InterPro"/>
</dbReference>
<dbReference type="InterPro" id="IPR043502">
    <property type="entry name" value="DNA/RNA_pol_sf"/>
</dbReference>
<accession>A0AAW0NZD6</accession>
<evidence type="ECO:0000256" key="1">
    <source>
        <dbReference type="ARBA" id="ARBA00010879"/>
    </source>
</evidence>
<keyword evidence="8" id="KW-0695">RNA-directed DNA polymerase</keyword>
<dbReference type="EMBL" id="JBBPFD010000010">
    <property type="protein sequence ID" value="KAK7909818.1"/>
    <property type="molecule type" value="Genomic_DNA"/>
</dbReference>
<dbReference type="GO" id="GO:0015074">
    <property type="term" value="P:DNA integration"/>
    <property type="evidence" value="ECO:0007669"/>
    <property type="project" value="InterPro"/>
</dbReference>
<evidence type="ECO:0000259" key="10">
    <source>
        <dbReference type="PROSITE" id="PS50878"/>
    </source>
</evidence>
<dbReference type="CDD" id="cd01647">
    <property type="entry name" value="RT_LTR"/>
    <property type="match status" value="1"/>
</dbReference>
<dbReference type="Pfam" id="PF17917">
    <property type="entry name" value="RT_RNaseH"/>
    <property type="match status" value="1"/>
</dbReference>
<feature type="domain" description="Reverse transcriptase" evidence="10">
    <location>
        <begin position="246"/>
        <end position="423"/>
    </location>
</feature>
<dbReference type="Gene3D" id="1.10.340.70">
    <property type="match status" value="1"/>
</dbReference>
<dbReference type="Gene3D" id="3.30.70.270">
    <property type="match status" value="2"/>
</dbReference>
<gene>
    <name evidence="12" type="ORF">WMY93_014502</name>
</gene>
<feature type="domain" description="Integrase catalytic" evidence="11">
    <location>
        <begin position="789"/>
        <end position="925"/>
    </location>
</feature>
<evidence type="ECO:0000256" key="8">
    <source>
        <dbReference type="ARBA" id="ARBA00022918"/>
    </source>
</evidence>
<dbReference type="InterPro" id="IPR043128">
    <property type="entry name" value="Rev_trsase/Diguanyl_cyclase"/>
</dbReference>
<keyword evidence="3" id="KW-0808">Transferase</keyword>
<name>A0AAW0NZD6_9GOBI</name>
<dbReference type="InterPro" id="IPR050951">
    <property type="entry name" value="Retrovirus_Pol_polyprotein"/>
</dbReference>
<comment type="similarity">
    <text evidence="1">Belongs to the beta type-B retroviral polymerase family. HERV class-II K(HML-2) pol subfamily.</text>
</comment>
<evidence type="ECO:0000256" key="4">
    <source>
        <dbReference type="ARBA" id="ARBA00022695"/>
    </source>
</evidence>
<dbReference type="InterPro" id="IPR012337">
    <property type="entry name" value="RNaseH-like_sf"/>
</dbReference>
<keyword evidence="6" id="KW-0255">Endonuclease</keyword>
<evidence type="ECO:0000313" key="13">
    <source>
        <dbReference type="Proteomes" id="UP001460270"/>
    </source>
</evidence>
<evidence type="ECO:0000256" key="5">
    <source>
        <dbReference type="ARBA" id="ARBA00022722"/>
    </source>
</evidence>
<dbReference type="InterPro" id="IPR036397">
    <property type="entry name" value="RNaseH_sf"/>
</dbReference>
<dbReference type="SUPFAM" id="SSF53098">
    <property type="entry name" value="Ribonuclease H-like"/>
    <property type="match status" value="1"/>
</dbReference>
<evidence type="ECO:0000256" key="7">
    <source>
        <dbReference type="ARBA" id="ARBA00022801"/>
    </source>
</evidence>
<reference evidence="13" key="1">
    <citation type="submission" date="2024-04" db="EMBL/GenBank/DDBJ databases">
        <title>Salinicola lusitanus LLJ914,a marine bacterium isolated from the Okinawa Trough.</title>
        <authorList>
            <person name="Li J."/>
        </authorList>
    </citation>
    <scope>NUCLEOTIDE SEQUENCE [LARGE SCALE GENOMIC DNA]</scope>
</reference>
<keyword evidence="7" id="KW-0378">Hydrolase</keyword>
<dbReference type="Proteomes" id="UP001460270">
    <property type="component" value="Unassembled WGS sequence"/>
</dbReference>
<keyword evidence="13" id="KW-1185">Reference proteome</keyword>
<dbReference type="FunFam" id="3.30.70.270:FF:000020">
    <property type="entry name" value="Transposon Tf2-6 polyprotein-like Protein"/>
    <property type="match status" value="1"/>
</dbReference>
<dbReference type="GO" id="GO:0003964">
    <property type="term" value="F:RNA-directed DNA polymerase activity"/>
    <property type="evidence" value="ECO:0007669"/>
    <property type="project" value="UniProtKB-KW"/>
</dbReference>
<dbReference type="PANTHER" id="PTHR37984:SF15">
    <property type="entry name" value="INTEGRASE CATALYTIC DOMAIN-CONTAINING PROTEIN"/>
    <property type="match status" value="1"/>
</dbReference>
<keyword evidence="4" id="KW-0548">Nucleotidyltransferase</keyword>
<dbReference type="Pfam" id="PF17921">
    <property type="entry name" value="Integrase_H2C2"/>
    <property type="match status" value="1"/>
</dbReference>
<evidence type="ECO:0000313" key="12">
    <source>
        <dbReference type="EMBL" id="KAK7909818.1"/>
    </source>
</evidence>
<keyword evidence="5" id="KW-0540">Nuclease</keyword>
<protein>
    <recommendedName>
        <fullName evidence="9">Gypsy retrotransposon integrase-like protein 1</fullName>
        <ecNumber evidence="2">3.1.26.4</ecNumber>
    </recommendedName>
</protein>
<dbReference type="Pfam" id="PF00078">
    <property type="entry name" value="RVT_1"/>
    <property type="match status" value="1"/>
</dbReference>
<dbReference type="FunFam" id="3.10.20.370:FF:000001">
    <property type="entry name" value="Retrovirus-related Pol polyprotein from transposon 17.6-like protein"/>
    <property type="match status" value="1"/>
</dbReference>
<sequence length="925" mass="103585">MSSATTQQSGDESSSEEEDMALLSLQPPAVFLECPGEPKLAFATWKKLFDNYLLAIGGDGFSAGRKRALLIHCLGTEGNRIYCTLPLETDDYDGSVKALETYFSPKLNVVAERYRFRQRAQAVGESTDHYVAALRELVKNCQFGAMEMKTGTPILGMDLVTALQLQIQGGQLIAQASKVCATLLQTKTPNTHKAKDCESPAMFGCAKNFIHKVKLRPEVKPVQQKLRRLPLSVRDAVSKELKNMEENGIIEKIDASEWVSPIVVTKRKNGDLRTCVDLREPNKAVIVDSHPLPLIEDILSELRGAVLFSTLDLKSAYHQLTLHEESRGLTAFITHEGLYQYCRVPYGLSSAPAAFQKMMTQILSGLNGVQCYLDDIIIYGSSEAEHEANLRAVLCRINDAGLKLNVDKCHIRQTTLSFLGQKIGPEGLLPDDSHVAAILNAPPPSDPATLRSFLGLSAWYSKFVPNYATVVEPMRALLRKDCAFHWNKTAQTAFDQVKQLIVQSTALVLFDPNKPTIVSTDASDYGIGAVLTQLDSSGEEQTVAFASRSLSDAERKYSIVEKEALACVWAAEKWRTWLWGRKFLLRTDHQALTTLLTTKGNNRAGLRIARWSARLLEFDYDVEYRSGSLNHVADCLSRLPLPETDTACAAEVESVAAILTDLNAVSEDDFRSECKNCPVLTKLRVQIQKGWPSRQSILESDLQPYFPMRHELSVMNECIIRGPHRLLVPESLQKRLIVIAHETHQGIVRTKQRLRELYWWPKMDLQIETFIKNCSTCKQNDKTSVTHDAPLQPVPLPAFAWEKVSVDIIGPFETAPSDCRFAISLVDYFSKWPEVAFASRVDTATIIQFLTAVFSREGNPKTLISDNGPQFLSTEFAVFLKEHGIQHLRSSVYYPRANGEVERFNRCVKTAYRRHPFKENPGSHF</sequence>
<dbReference type="EC" id="3.1.26.4" evidence="2"/>
<dbReference type="PROSITE" id="PS50878">
    <property type="entry name" value="RT_POL"/>
    <property type="match status" value="1"/>
</dbReference>
<proteinExistence type="inferred from homology"/>
<evidence type="ECO:0000256" key="9">
    <source>
        <dbReference type="ARBA" id="ARBA00039658"/>
    </source>
</evidence>
<dbReference type="GO" id="GO:0004523">
    <property type="term" value="F:RNA-DNA hybrid ribonuclease activity"/>
    <property type="evidence" value="ECO:0007669"/>
    <property type="project" value="UniProtKB-EC"/>
</dbReference>
<dbReference type="InterPro" id="IPR041588">
    <property type="entry name" value="Integrase_H2C2"/>
</dbReference>
<evidence type="ECO:0000256" key="6">
    <source>
        <dbReference type="ARBA" id="ARBA00022759"/>
    </source>
</evidence>
<dbReference type="CDD" id="cd09274">
    <property type="entry name" value="RNase_HI_RT_Ty3"/>
    <property type="match status" value="1"/>
</dbReference>
<dbReference type="FunFam" id="1.10.340.70:FF:000003">
    <property type="entry name" value="Protein CBG25708"/>
    <property type="match status" value="1"/>
</dbReference>
<dbReference type="InterPro" id="IPR041373">
    <property type="entry name" value="RT_RNaseH"/>
</dbReference>
<dbReference type="Pfam" id="PF00665">
    <property type="entry name" value="rve"/>
    <property type="match status" value="1"/>
</dbReference>
<evidence type="ECO:0000256" key="3">
    <source>
        <dbReference type="ARBA" id="ARBA00022679"/>
    </source>
</evidence>
<dbReference type="Gene3D" id="3.30.420.10">
    <property type="entry name" value="Ribonuclease H-like superfamily/Ribonuclease H"/>
    <property type="match status" value="1"/>
</dbReference>
<dbReference type="PROSITE" id="PS50994">
    <property type="entry name" value="INTEGRASE"/>
    <property type="match status" value="1"/>
</dbReference>
<organism evidence="12 13">
    <name type="scientific">Mugilogobius chulae</name>
    <name type="common">yellowstripe goby</name>
    <dbReference type="NCBI Taxonomy" id="88201"/>
    <lineage>
        <taxon>Eukaryota</taxon>
        <taxon>Metazoa</taxon>
        <taxon>Chordata</taxon>
        <taxon>Craniata</taxon>
        <taxon>Vertebrata</taxon>
        <taxon>Euteleostomi</taxon>
        <taxon>Actinopterygii</taxon>
        <taxon>Neopterygii</taxon>
        <taxon>Teleostei</taxon>
        <taxon>Neoteleostei</taxon>
        <taxon>Acanthomorphata</taxon>
        <taxon>Gobiaria</taxon>
        <taxon>Gobiiformes</taxon>
        <taxon>Gobioidei</taxon>
        <taxon>Gobiidae</taxon>
        <taxon>Gobionellinae</taxon>
        <taxon>Mugilogobius</taxon>
    </lineage>
</organism>